<dbReference type="Proteomes" id="UP000805649">
    <property type="component" value="Unassembled WGS sequence"/>
</dbReference>
<dbReference type="EMBL" id="VUJX02000019">
    <property type="protein sequence ID" value="KAL0929301.1"/>
    <property type="molecule type" value="Genomic_DNA"/>
</dbReference>
<organism evidence="1 2">
    <name type="scientific">Colletotrichum truncatum</name>
    <name type="common">Anthracnose fungus</name>
    <name type="synonym">Colletotrichum capsici</name>
    <dbReference type="NCBI Taxonomy" id="5467"/>
    <lineage>
        <taxon>Eukaryota</taxon>
        <taxon>Fungi</taxon>
        <taxon>Dikarya</taxon>
        <taxon>Ascomycota</taxon>
        <taxon>Pezizomycotina</taxon>
        <taxon>Sordariomycetes</taxon>
        <taxon>Hypocreomycetidae</taxon>
        <taxon>Glomerellales</taxon>
        <taxon>Glomerellaceae</taxon>
        <taxon>Colletotrichum</taxon>
        <taxon>Colletotrichum truncatum species complex</taxon>
    </lineage>
</organism>
<name>A0ACC3YBS8_COLTU</name>
<gene>
    <name evidence="1" type="ORF">CTRU02_215754</name>
</gene>
<reference evidence="1 2" key="1">
    <citation type="journal article" date="2020" name="Phytopathology">
        <title>Genome Sequence Resources of Colletotrichum truncatum, C. plurivorum, C. musicola, and C. sojae: Four Species Pathogenic to Soybean (Glycine max).</title>
        <authorList>
            <person name="Rogerio F."/>
            <person name="Boufleur T.R."/>
            <person name="Ciampi-Guillardi M."/>
            <person name="Sukno S.A."/>
            <person name="Thon M.R."/>
            <person name="Massola Junior N.S."/>
            <person name="Baroncelli R."/>
        </authorList>
    </citation>
    <scope>NUCLEOTIDE SEQUENCE [LARGE SCALE GENOMIC DNA]</scope>
    <source>
        <strain evidence="1 2">CMES1059</strain>
    </source>
</reference>
<keyword evidence="2" id="KW-1185">Reference proteome</keyword>
<comment type="caution">
    <text evidence="1">The sequence shown here is derived from an EMBL/GenBank/DDBJ whole genome shotgun (WGS) entry which is preliminary data.</text>
</comment>
<accession>A0ACC3YBS8</accession>
<evidence type="ECO:0000313" key="2">
    <source>
        <dbReference type="Proteomes" id="UP000805649"/>
    </source>
</evidence>
<sequence length="325" mass="35796">MEVLDIAESIAQVLVYEQYNGLVNTKVVVGPWTLDNDSYNQLVAELSRYPEIDTDRLKLEHDPDTHVTELKMPNATSFHDVFARNMEETIRFAVAENPRLRHLYSSIQGLGSTPVRLVSGKQQYPDGSLCKKGVDCNARMILEVAFSHPRTRCELADRCKSFITGTHGYTRTAVALDIFYDPANPTDYDAILENLDNCFVAVWVAVPGPDASDSAIVGAECVLHWTPLSDPNAHLRLWMPDLIGQEGDNGMHSLEERPLSSDLDGGTVAAPIAIPFSVISEQLRDAVVFATRQTRQTLKCHANQAQAPPPALPPFSSSTSPPKQA</sequence>
<evidence type="ECO:0000313" key="1">
    <source>
        <dbReference type="EMBL" id="KAL0929301.1"/>
    </source>
</evidence>
<protein>
    <submittedName>
        <fullName evidence="1">Uncharacterized protein</fullName>
    </submittedName>
</protein>
<proteinExistence type="predicted"/>